<reference evidence="1" key="1">
    <citation type="submission" date="2022-06" db="EMBL/GenBank/DDBJ databases">
        <title>Complete genome sequences of two strains of the flax pathogen Septoria linicola.</title>
        <authorList>
            <person name="Lapalu N."/>
            <person name="Simon A."/>
            <person name="Demenou B."/>
            <person name="Paumier D."/>
            <person name="Guillot M.-P."/>
            <person name="Gout L."/>
            <person name="Valade R."/>
        </authorList>
    </citation>
    <scope>NUCLEOTIDE SEQUENCE</scope>
    <source>
        <strain evidence="1">SE15195</strain>
    </source>
</reference>
<evidence type="ECO:0008006" key="3">
    <source>
        <dbReference type="Google" id="ProtNLM"/>
    </source>
</evidence>
<gene>
    <name evidence="1" type="ORF">Slin15195_G024210</name>
</gene>
<evidence type="ECO:0000313" key="1">
    <source>
        <dbReference type="EMBL" id="USW49102.1"/>
    </source>
</evidence>
<keyword evidence="2" id="KW-1185">Reference proteome</keyword>
<protein>
    <recommendedName>
        <fullName evidence="3">F-box domain-containing protein</fullName>
    </recommendedName>
</protein>
<sequence>MALSLWDLPQEMRDTIYDFALRDAEVGTLPPRLAAVCQRMRDETRRLYTNATIREKVIRRYFEALSTKQVMRWSDSRFAAHDEQDHDIFIATPQSSKFAGVAVDLQICAAQTRLDGCRINARPADRPEEPIFMYSGLVLFDHSQYPGHVVLVCQALERVRALIRSLPQPEISAAHAIIKAMELYLGWEGHTAQSRKLLRVSCRSVIDASRDQADG</sequence>
<accession>A0A9Q9AH58</accession>
<name>A0A9Q9AH58_9PEZI</name>
<dbReference type="Proteomes" id="UP001056384">
    <property type="component" value="Chromosome 2"/>
</dbReference>
<dbReference type="AlphaFoldDB" id="A0A9Q9AH58"/>
<proteinExistence type="predicted"/>
<organism evidence="1 2">
    <name type="scientific">Septoria linicola</name>
    <dbReference type="NCBI Taxonomy" id="215465"/>
    <lineage>
        <taxon>Eukaryota</taxon>
        <taxon>Fungi</taxon>
        <taxon>Dikarya</taxon>
        <taxon>Ascomycota</taxon>
        <taxon>Pezizomycotina</taxon>
        <taxon>Dothideomycetes</taxon>
        <taxon>Dothideomycetidae</taxon>
        <taxon>Mycosphaerellales</taxon>
        <taxon>Mycosphaerellaceae</taxon>
        <taxon>Septoria</taxon>
    </lineage>
</organism>
<evidence type="ECO:0000313" key="2">
    <source>
        <dbReference type="Proteomes" id="UP001056384"/>
    </source>
</evidence>
<dbReference type="EMBL" id="CP099419">
    <property type="protein sequence ID" value="USW49102.1"/>
    <property type="molecule type" value="Genomic_DNA"/>
</dbReference>